<proteinExistence type="predicted"/>
<organism evidence="1 2">
    <name type="scientific">Pseudosulfitobacter pseudonitzschiae</name>
    <dbReference type="NCBI Taxonomy" id="1402135"/>
    <lineage>
        <taxon>Bacteria</taxon>
        <taxon>Pseudomonadati</taxon>
        <taxon>Pseudomonadota</taxon>
        <taxon>Alphaproteobacteria</taxon>
        <taxon>Rhodobacterales</taxon>
        <taxon>Roseobacteraceae</taxon>
        <taxon>Pseudosulfitobacter</taxon>
    </lineage>
</organism>
<dbReference type="Proteomes" id="UP000199754">
    <property type="component" value="Plasmid pSMR1-6"/>
</dbReference>
<keyword evidence="1" id="KW-0614">Plasmid</keyword>
<accession>A0A221K9F7</accession>
<name>A0A221K9F7_9RHOB</name>
<dbReference type="SUPFAM" id="SSF53223">
    <property type="entry name" value="Aminoacid dehydrogenase-like, N-terminal domain"/>
    <property type="match status" value="1"/>
</dbReference>
<dbReference type="KEGG" id="spse:SULPSESMR1_03576"/>
<evidence type="ECO:0000313" key="2">
    <source>
        <dbReference type="Proteomes" id="UP000199754"/>
    </source>
</evidence>
<dbReference type="EMBL" id="CP022421">
    <property type="protein sequence ID" value="ASM75619.1"/>
    <property type="molecule type" value="Genomic_DNA"/>
</dbReference>
<dbReference type="GO" id="GO:0016491">
    <property type="term" value="F:oxidoreductase activity"/>
    <property type="evidence" value="ECO:0007669"/>
    <property type="project" value="UniProtKB-ARBA"/>
</dbReference>
<evidence type="ECO:0000313" key="1">
    <source>
        <dbReference type="EMBL" id="ASM75619.1"/>
    </source>
</evidence>
<geneLocation type="plasmid" evidence="1 2">
    <name>pSMR1-6</name>
</geneLocation>
<sequence>MHSTHNNLAKGGIRYWPNADQDEVELFADLDPNTHLPDLGPATRKEVAAATFGAFYTLVTRNTVPVSITEVGAASDND</sequence>
<protein>
    <submittedName>
        <fullName evidence="1">Glutamate dehydrogenase</fullName>
    </submittedName>
</protein>
<gene>
    <name evidence="1" type="ORF">SULPSESMR1_03576</name>
</gene>
<dbReference type="InterPro" id="IPR046346">
    <property type="entry name" value="Aminoacid_DH-like_N_sf"/>
</dbReference>
<reference evidence="1 2" key="1">
    <citation type="submission" date="2017-07" db="EMBL/GenBank/DDBJ databases">
        <title>Genome Sequence of Sulfitobacter pseudonitzschiae Strain SMR1 Isolated from a culture of the Diatom Skeletonema marinoi.</title>
        <authorList>
            <person name="Topel M."/>
            <person name="Pinder M.I.M."/>
            <person name="Johansson O.N."/>
            <person name="Kourtchenko O."/>
            <person name="Godhe A."/>
            <person name="Clarke A.K."/>
        </authorList>
    </citation>
    <scope>NUCLEOTIDE SEQUENCE [LARGE SCALE GENOMIC DNA]</scope>
    <source>
        <strain evidence="1 2">SMR1</strain>
        <plasmid evidence="1 2">pSMR1-6</plasmid>
    </source>
</reference>
<keyword evidence="2" id="KW-1185">Reference proteome</keyword>
<dbReference type="AlphaFoldDB" id="A0A221K9F7"/>